<sequence>MADREKLLLDLFVEIARVEHLVRNYLGPIEPLGLSAEQFGLLNYFIRNNRQTERRSILAWVFQIDEAETATHLDVLAARGLVARRPEGEDEIVALTPAGQAAHEAAVKMVAPDVLPLMSEFADDDLGQALTTLQEIRRVFDNLPDRPAAG</sequence>
<dbReference type="Proteomes" id="UP000464468">
    <property type="component" value="Chromosome"/>
</dbReference>
<name>A0A7Z2NW46_9SPHN</name>
<dbReference type="Gene3D" id="1.10.10.10">
    <property type="entry name" value="Winged helix-like DNA-binding domain superfamily/Winged helix DNA-binding domain"/>
    <property type="match status" value="1"/>
</dbReference>
<dbReference type="InterPro" id="IPR036388">
    <property type="entry name" value="WH-like_DNA-bd_sf"/>
</dbReference>
<dbReference type="EMBL" id="CP047895">
    <property type="protein sequence ID" value="QHL90817.1"/>
    <property type="molecule type" value="Genomic_DNA"/>
</dbReference>
<dbReference type="RefSeq" id="WP_160592744.1">
    <property type="nucleotide sequence ID" value="NZ_CP047895.1"/>
</dbReference>
<gene>
    <name evidence="1" type="ORF">GVO57_08225</name>
</gene>
<dbReference type="KEGG" id="schy:GVO57_08225"/>
<evidence type="ECO:0000313" key="2">
    <source>
        <dbReference type="Proteomes" id="UP000464468"/>
    </source>
</evidence>
<reference evidence="1 2" key="1">
    <citation type="submission" date="2020-01" db="EMBL/GenBank/DDBJ databases">
        <title>Sphingomonas sp. C33 whole genome sequece.</title>
        <authorList>
            <person name="Park C."/>
        </authorList>
    </citation>
    <scope>NUCLEOTIDE SEQUENCE [LARGE SCALE GENOMIC DNA]</scope>
    <source>
        <strain evidence="1 2">C33</strain>
    </source>
</reference>
<evidence type="ECO:0008006" key="3">
    <source>
        <dbReference type="Google" id="ProtNLM"/>
    </source>
</evidence>
<dbReference type="InterPro" id="IPR036390">
    <property type="entry name" value="WH_DNA-bd_sf"/>
</dbReference>
<protein>
    <recommendedName>
        <fullName evidence="3">MarR family transcriptional regulator</fullName>
    </recommendedName>
</protein>
<evidence type="ECO:0000313" key="1">
    <source>
        <dbReference type="EMBL" id="QHL90817.1"/>
    </source>
</evidence>
<accession>A0A7Z2NW46</accession>
<keyword evidence="2" id="KW-1185">Reference proteome</keyword>
<proteinExistence type="predicted"/>
<organism evidence="1 2">
    <name type="scientific">Sphingomonas changnyeongensis</name>
    <dbReference type="NCBI Taxonomy" id="2698679"/>
    <lineage>
        <taxon>Bacteria</taxon>
        <taxon>Pseudomonadati</taxon>
        <taxon>Pseudomonadota</taxon>
        <taxon>Alphaproteobacteria</taxon>
        <taxon>Sphingomonadales</taxon>
        <taxon>Sphingomonadaceae</taxon>
        <taxon>Sphingomonas</taxon>
    </lineage>
</organism>
<dbReference type="SUPFAM" id="SSF46785">
    <property type="entry name" value="Winged helix' DNA-binding domain"/>
    <property type="match status" value="1"/>
</dbReference>
<dbReference type="AlphaFoldDB" id="A0A7Z2NW46"/>